<dbReference type="RefSeq" id="WP_378270577.1">
    <property type="nucleotide sequence ID" value="NZ_JBHUKR010000023.1"/>
</dbReference>
<dbReference type="GO" id="GO:0032259">
    <property type="term" value="P:methylation"/>
    <property type="evidence" value="ECO:0007669"/>
    <property type="project" value="UniProtKB-KW"/>
</dbReference>
<protein>
    <submittedName>
        <fullName evidence="1">SAM-dependent methyltransferase</fullName>
        <ecNumber evidence="1">2.1.1.-</ecNumber>
    </submittedName>
</protein>
<comment type="caution">
    <text evidence="1">The sequence shown here is derived from an EMBL/GenBank/DDBJ whole genome shotgun (WGS) entry which is preliminary data.</text>
</comment>
<accession>A0ABW5G3Y2</accession>
<dbReference type="EMBL" id="JBHUKR010000023">
    <property type="protein sequence ID" value="MFD2421801.1"/>
    <property type="molecule type" value="Genomic_DNA"/>
</dbReference>
<proteinExistence type="predicted"/>
<dbReference type="GO" id="GO:0008168">
    <property type="term" value="F:methyltransferase activity"/>
    <property type="evidence" value="ECO:0007669"/>
    <property type="project" value="UniProtKB-KW"/>
</dbReference>
<dbReference type="Proteomes" id="UP001597417">
    <property type="component" value="Unassembled WGS sequence"/>
</dbReference>
<keyword evidence="2" id="KW-1185">Reference proteome</keyword>
<evidence type="ECO:0000313" key="1">
    <source>
        <dbReference type="EMBL" id="MFD2421801.1"/>
    </source>
</evidence>
<reference evidence="2" key="1">
    <citation type="journal article" date="2019" name="Int. J. Syst. Evol. Microbiol.">
        <title>The Global Catalogue of Microorganisms (GCM) 10K type strain sequencing project: providing services to taxonomists for standard genome sequencing and annotation.</title>
        <authorList>
            <consortium name="The Broad Institute Genomics Platform"/>
            <consortium name="The Broad Institute Genome Sequencing Center for Infectious Disease"/>
            <person name="Wu L."/>
            <person name="Ma J."/>
        </authorList>
    </citation>
    <scope>NUCLEOTIDE SEQUENCE [LARGE SCALE GENOMIC DNA]</scope>
    <source>
        <strain evidence="2">CGMCC 4.7645</strain>
    </source>
</reference>
<organism evidence="1 2">
    <name type="scientific">Amycolatopsis pigmentata</name>
    <dbReference type="NCBI Taxonomy" id="450801"/>
    <lineage>
        <taxon>Bacteria</taxon>
        <taxon>Bacillati</taxon>
        <taxon>Actinomycetota</taxon>
        <taxon>Actinomycetes</taxon>
        <taxon>Pseudonocardiales</taxon>
        <taxon>Pseudonocardiaceae</taxon>
        <taxon>Amycolatopsis</taxon>
    </lineage>
</organism>
<dbReference type="SUPFAM" id="SSF53335">
    <property type="entry name" value="S-adenosyl-L-methionine-dependent methyltransferases"/>
    <property type="match status" value="1"/>
</dbReference>
<sequence length="344" mass="37796">MDTSVRSTSWSWRTDAQVNRANEKTIGLTPPHLLNFGIISVAVTLRHLQLDRSRGGRPTVTPPVAPSQPAGAETIARVRELWLSRRQASTTAEYKVTGTVPLTVEDASFDEYIGVVSPHIPYLVAAQHAMLGRMVRYLVKQGITQFLDLGSGIPTHGHVHDVAQAENPECRVVYVDNQESIVEIGRERLAGNDHVAYLCSDLCNPTDVLNAADTRRLLDFERPIAVLLIETLLHIPDSDNPSTNVDAIISSYIDALAPGSYLGISHFSQTRDITAGYAMADKLFGAKPPMVYLRGPDRIETFFTELALEPPGIVPVQLWHPDPEDVPDHNPHLGGVYVGLGRKH</sequence>
<evidence type="ECO:0000313" key="2">
    <source>
        <dbReference type="Proteomes" id="UP001597417"/>
    </source>
</evidence>
<keyword evidence="1" id="KW-0808">Transferase</keyword>
<keyword evidence="1" id="KW-0489">Methyltransferase</keyword>
<dbReference type="Pfam" id="PF04672">
    <property type="entry name" value="Methyltransf_19"/>
    <property type="match status" value="1"/>
</dbReference>
<dbReference type="InterPro" id="IPR029063">
    <property type="entry name" value="SAM-dependent_MTases_sf"/>
</dbReference>
<gene>
    <name evidence="1" type="ORF">ACFSXZ_36265</name>
</gene>
<dbReference type="EC" id="2.1.1.-" evidence="1"/>
<dbReference type="InterPro" id="IPR006764">
    <property type="entry name" value="SAM_dep_MeTrfase_SAV2177_type"/>
</dbReference>
<dbReference type="Gene3D" id="3.40.50.150">
    <property type="entry name" value="Vaccinia Virus protein VP39"/>
    <property type="match status" value="1"/>
</dbReference>
<name>A0ABW5G3Y2_9PSEU</name>